<organism evidence="2 3">
    <name type="scientific">Saccharophagus degradans</name>
    <dbReference type="NCBI Taxonomy" id="86304"/>
    <lineage>
        <taxon>Bacteria</taxon>
        <taxon>Pseudomonadati</taxon>
        <taxon>Pseudomonadota</taxon>
        <taxon>Gammaproteobacteria</taxon>
        <taxon>Cellvibrionales</taxon>
        <taxon>Cellvibrionaceae</taxon>
        <taxon>Saccharophagus</taxon>
    </lineage>
</organism>
<dbReference type="AlphaFoldDB" id="A0AAW7X543"/>
<dbReference type="NCBIfam" id="NF037970">
    <property type="entry name" value="vanZ_1"/>
    <property type="match status" value="1"/>
</dbReference>
<keyword evidence="1" id="KW-1133">Transmembrane helix</keyword>
<feature type="transmembrane region" description="Helical" evidence="1">
    <location>
        <begin position="44"/>
        <end position="63"/>
    </location>
</feature>
<gene>
    <name evidence="2" type="ORF">Q4521_09850</name>
</gene>
<accession>A0AAW7X543</accession>
<evidence type="ECO:0000313" key="2">
    <source>
        <dbReference type="EMBL" id="MDO6422778.1"/>
    </source>
</evidence>
<keyword evidence="1" id="KW-0812">Transmembrane</keyword>
<name>A0AAW7X543_9GAMM</name>
<proteinExistence type="predicted"/>
<dbReference type="PANTHER" id="PTHR28008:SF1">
    <property type="entry name" value="DOMAIN PROTEIN, PUTATIVE (AFU_ORTHOLOGUE AFUA_3G10980)-RELATED"/>
    <property type="match status" value="1"/>
</dbReference>
<reference evidence="2" key="1">
    <citation type="submission" date="2023-07" db="EMBL/GenBank/DDBJ databases">
        <title>Genome content predicts the carbon catabolic preferences of heterotrophic bacteria.</title>
        <authorList>
            <person name="Gralka M."/>
        </authorList>
    </citation>
    <scope>NUCLEOTIDE SEQUENCE</scope>
    <source>
        <strain evidence="2">I3M17_2</strain>
    </source>
</reference>
<dbReference type="Proteomes" id="UP001169760">
    <property type="component" value="Unassembled WGS sequence"/>
</dbReference>
<feature type="transmembrane region" description="Helical" evidence="1">
    <location>
        <begin position="75"/>
        <end position="95"/>
    </location>
</feature>
<sequence length="134" mass="14956">MQKFIAAVTICFALFLLWIIYLANTGQPSIFFDFVRRIPNGDKLGHVLLFGCLTLGAIITTGFRCFGLLGGRLKVYWGTAGVLVFVLVEELTQQFFPSRTMDINDLIADAIGISLFTLLAFAMNTLRKRQQVNS</sequence>
<comment type="caution">
    <text evidence="2">The sequence shown here is derived from an EMBL/GenBank/DDBJ whole genome shotgun (WGS) entry which is preliminary data.</text>
</comment>
<dbReference type="RefSeq" id="WP_303492676.1">
    <property type="nucleotide sequence ID" value="NZ_JAUOPB010000006.1"/>
</dbReference>
<evidence type="ECO:0000256" key="1">
    <source>
        <dbReference type="SAM" id="Phobius"/>
    </source>
</evidence>
<dbReference type="PANTHER" id="PTHR28008">
    <property type="entry name" value="DOMAIN PROTEIN, PUTATIVE (AFU_ORTHOLOGUE AFUA_3G10980)-RELATED"/>
    <property type="match status" value="1"/>
</dbReference>
<dbReference type="EMBL" id="JAUOPB010000006">
    <property type="protein sequence ID" value="MDO6422778.1"/>
    <property type="molecule type" value="Genomic_DNA"/>
</dbReference>
<keyword evidence="1" id="KW-0472">Membrane</keyword>
<protein>
    <submittedName>
        <fullName evidence="2">VanZ family protein</fullName>
    </submittedName>
</protein>
<feature type="transmembrane region" description="Helical" evidence="1">
    <location>
        <begin position="107"/>
        <end position="126"/>
    </location>
</feature>
<evidence type="ECO:0000313" key="3">
    <source>
        <dbReference type="Proteomes" id="UP001169760"/>
    </source>
</evidence>